<keyword evidence="3" id="KW-0337">GPI-anchor biosynthesis</keyword>
<dbReference type="AlphaFoldDB" id="A0A4Z2CVN4"/>
<dbReference type="GO" id="GO:0006506">
    <property type="term" value="P:GPI anchor biosynthetic process"/>
    <property type="evidence" value="ECO:0007669"/>
    <property type="project" value="UniProtKB-KW"/>
</dbReference>
<proteinExistence type="inferred from homology"/>
<protein>
    <submittedName>
        <fullName evidence="10">Post-GPI attachment to proteins factor 2</fullName>
    </submittedName>
</protein>
<feature type="transmembrane region" description="Helical" evidence="8">
    <location>
        <begin position="205"/>
        <end position="225"/>
    </location>
</feature>
<dbReference type="GO" id="GO:0000139">
    <property type="term" value="C:Golgi membrane"/>
    <property type="evidence" value="ECO:0007669"/>
    <property type="project" value="UniProtKB-SubCell"/>
</dbReference>
<gene>
    <name evidence="10" type="ORF">EWB00_007184</name>
</gene>
<comment type="similarity">
    <text evidence="2">Belongs to the PGAP2 family.</text>
</comment>
<feature type="transmembrane region" description="Helical" evidence="8">
    <location>
        <begin position="68"/>
        <end position="85"/>
    </location>
</feature>
<feature type="transmembrane region" description="Helical" evidence="8">
    <location>
        <begin position="140"/>
        <end position="158"/>
    </location>
</feature>
<evidence type="ECO:0000259" key="9">
    <source>
        <dbReference type="Pfam" id="PF10277"/>
    </source>
</evidence>
<comment type="subcellular location">
    <subcellularLocation>
        <location evidence="1">Golgi apparatus membrane</location>
        <topology evidence="1">Multi-pass membrane protein</topology>
    </subcellularLocation>
</comment>
<dbReference type="PANTHER" id="PTHR12892:SF11">
    <property type="entry name" value="POST-GPI ATTACHMENT TO PROTEINS FACTOR 2"/>
    <property type="match status" value="1"/>
</dbReference>
<keyword evidence="11" id="KW-1185">Reference proteome</keyword>
<keyword evidence="5 8" id="KW-1133">Transmembrane helix</keyword>
<evidence type="ECO:0000256" key="4">
    <source>
        <dbReference type="ARBA" id="ARBA00022692"/>
    </source>
</evidence>
<dbReference type="OrthoDB" id="68581at2759"/>
<evidence type="ECO:0000256" key="6">
    <source>
        <dbReference type="ARBA" id="ARBA00023034"/>
    </source>
</evidence>
<dbReference type="STRING" id="6182.A0A4Z2CVN4"/>
<dbReference type="InterPro" id="IPR039545">
    <property type="entry name" value="PGAP2"/>
</dbReference>
<keyword evidence="6" id="KW-0333">Golgi apparatus</keyword>
<evidence type="ECO:0000256" key="1">
    <source>
        <dbReference type="ARBA" id="ARBA00004653"/>
    </source>
</evidence>
<evidence type="ECO:0000256" key="7">
    <source>
        <dbReference type="ARBA" id="ARBA00023136"/>
    </source>
</evidence>
<evidence type="ECO:0000256" key="3">
    <source>
        <dbReference type="ARBA" id="ARBA00022502"/>
    </source>
</evidence>
<dbReference type="GO" id="GO:0005789">
    <property type="term" value="C:endoplasmic reticulum membrane"/>
    <property type="evidence" value="ECO:0007669"/>
    <property type="project" value="TreeGrafter"/>
</dbReference>
<feature type="transmembrane region" description="Helical" evidence="8">
    <location>
        <begin position="179"/>
        <end position="199"/>
    </location>
</feature>
<dbReference type="PANTHER" id="PTHR12892">
    <property type="entry name" value="FGF RECEPTOR ACTIVATING PROTEIN 1"/>
    <property type="match status" value="1"/>
</dbReference>
<keyword evidence="7 8" id="KW-0472">Membrane</keyword>
<evidence type="ECO:0000256" key="2">
    <source>
        <dbReference type="ARBA" id="ARBA00007414"/>
    </source>
</evidence>
<sequence length="266" mass="30684">MVKVDFRMIFTLTFRHICLATSSLPLIALLICVLLCLFTNSCIKTHCTDTNILPSLSAAVGDDQPQKTIWTLSVLISSAWRLLILPNHYINLLNLFSSFTRQGRLYLCNSLCLSNFIEIVSLNMLSIVSSSDDYIRHRNYFGIFVLSSVVYMIIDVYISQLINKLCQYSPWSKILKKKIYVMATYVTCLLIIMLCHYIHMRFCPPYTYTVFAVFEYVAIISNVTYHYTTSQIYEDISIKKIISYFSSGRTIPFVDMKLELPLLEAK</sequence>
<evidence type="ECO:0000256" key="5">
    <source>
        <dbReference type="ARBA" id="ARBA00022989"/>
    </source>
</evidence>
<evidence type="ECO:0000313" key="11">
    <source>
        <dbReference type="Proteomes" id="UP000311919"/>
    </source>
</evidence>
<dbReference type="InterPro" id="IPR019402">
    <property type="entry name" value="CWH43_N"/>
</dbReference>
<accession>A0A4Z2CVN4</accession>
<reference evidence="10 11" key="1">
    <citation type="submission" date="2019-03" db="EMBL/GenBank/DDBJ databases">
        <title>An improved genome assembly of the fluke Schistosoma japonicum.</title>
        <authorList>
            <person name="Hu W."/>
            <person name="Luo F."/>
            <person name="Yin M."/>
            <person name="Mo X."/>
            <person name="Sun C."/>
            <person name="Wu Q."/>
            <person name="Zhu B."/>
            <person name="Xiang M."/>
            <person name="Wang J."/>
            <person name="Wang Y."/>
            <person name="Zhang T."/>
            <person name="Xu B."/>
            <person name="Zheng H."/>
            <person name="Feng Z."/>
        </authorList>
    </citation>
    <scope>NUCLEOTIDE SEQUENCE [LARGE SCALE GENOMIC DNA]</scope>
    <source>
        <strain evidence="10">HuSjv2</strain>
        <tissue evidence="10">Worms</tissue>
    </source>
</reference>
<evidence type="ECO:0000313" key="10">
    <source>
        <dbReference type="EMBL" id="TNN08309.1"/>
    </source>
</evidence>
<evidence type="ECO:0000256" key="8">
    <source>
        <dbReference type="SAM" id="Phobius"/>
    </source>
</evidence>
<name>A0A4Z2CVN4_SCHJA</name>
<dbReference type="Pfam" id="PF10277">
    <property type="entry name" value="Frag1"/>
    <property type="match status" value="1"/>
</dbReference>
<comment type="caution">
    <text evidence="10">The sequence shown here is derived from an EMBL/GenBank/DDBJ whole genome shotgun (WGS) entry which is preliminary data.</text>
</comment>
<dbReference type="EMBL" id="SKCS01000411">
    <property type="protein sequence ID" value="TNN08309.1"/>
    <property type="molecule type" value="Genomic_DNA"/>
</dbReference>
<organism evidence="10 11">
    <name type="scientific">Schistosoma japonicum</name>
    <name type="common">Blood fluke</name>
    <dbReference type="NCBI Taxonomy" id="6182"/>
    <lineage>
        <taxon>Eukaryota</taxon>
        <taxon>Metazoa</taxon>
        <taxon>Spiralia</taxon>
        <taxon>Lophotrochozoa</taxon>
        <taxon>Platyhelminthes</taxon>
        <taxon>Trematoda</taxon>
        <taxon>Digenea</taxon>
        <taxon>Strigeidida</taxon>
        <taxon>Schistosomatoidea</taxon>
        <taxon>Schistosomatidae</taxon>
        <taxon>Schistosoma</taxon>
    </lineage>
</organism>
<feature type="domain" description="CWH43-like N-terminal" evidence="9">
    <location>
        <begin position="14"/>
        <end position="230"/>
    </location>
</feature>
<feature type="transmembrane region" description="Helical" evidence="8">
    <location>
        <begin position="106"/>
        <end position="128"/>
    </location>
</feature>
<dbReference type="Proteomes" id="UP000311919">
    <property type="component" value="Unassembled WGS sequence"/>
</dbReference>
<keyword evidence="4 8" id="KW-0812">Transmembrane</keyword>